<evidence type="ECO:0000256" key="4">
    <source>
        <dbReference type="ARBA" id="ARBA00022723"/>
    </source>
</evidence>
<dbReference type="InterPro" id="IPR003846">
    <property type="entry name" value="SelO"/>
</dbReference>
<proteinExistence type="inferred from homology"/>
<dbReference type="NCBIfam" id="NF000658">
    <property type="entry name" value="PRK00029.1"/>
    <property type="match status" value="1"/>
</dbReference>
<keyword evidence="4 8" id="KW-0479">Metal-binding</keyword>
<comment type="function">
    <text evidence="8">Nucleotidyltransferase involved in the post-translational modification of proteins. It can catalyze the addition of adenosine monophosphate (AMP) or uridine monophosphate (UMP) to a protein, resulting in modifications known as AMPylation and UMPylation.</text>
</comment>
<dbReference type="HAMAP" id="MF_00692">
    <property type="entry name" value="SelO"/>
    <property type="match status" value="1"/>
</dbReference>
<comment type="catalytic activity">
    <reaction evidence="8">
        <text>L-seryl-[protein] + ATP = 3-O-(5'-adenylyl)-L-seryl-[protein] + diphosphate</text>
        <dbReference type="Rhea" id="RHEA:58120"/>
        <dbReference type="Rhea" id="RHEA-COMP:9863"/>
        <dbReference type="Rhea" id="RHEA-COMP:15073"/>
        <dbReference type="ChEBI" id="CHEBI:29999"/>
        <dbReference type="ChEBI" id="CHEBI:30616"/>
        <dbReference type="ChEBI" id="CHEBI:33019"/>
        <dbReference type="ChEBI" id="CHEBI:142516"/>
        <dbReference type="EC" id="2.7.7.108"/>
    </reaction>
</comment>
<keyword evidence="10" id="KW-1185">Reference proteome</keyword>
<feature type="binding site" evidence="8">
    <location>
        <position position="91"/>
    </location>
    <ligand>
        <name>ATP</name>
        <dbReference type="ChEBI" id="CHEBI:30616"/>
    </ligand>
</feature>
<evidence type="ECO:0000256" key="7">
    <source>
        <dbReference type="ARBA" id="ARBA00022842"/>
    </source>
</evidence>
<dbReference type="PANTHER" id="PTHR32057:SF14">
    <property type="entry name" value="PROTEIN ADENYLYLTRANSFERASE SELO, MITOCHONDRIAL"/>
    <property type="match status" value="1"/>
</dbReference>
<gene>
    <name evidence="8" type="primary">ydiU</name>
    <name evidence="8" type="synonym">selO</name>
    <name evidence="9" type="ORF">GCM10007857_87690</name>
</gene>
<feature type="binding site" evidence="8">
    <location>
        <position position="124"/>
    </location>
    <ligand>
        <name>ATP</name>
        <dbReference type="ChEBI" id="CHEBI:30616"/>
    </ligand>
</feature>
<keyword evidence="2 8" id="KW-0808">Transferase</keyword>
<feature type="active site" description="Proton acceptor" evidence="8">
    <location>
        <position position="250"/>
    </location>
</feature>
<sequence length="492" mass="53979">MTVHFPFQNSYSALPDTFFARVAPTPVAAPRLIKLNRPLAVQLGLDPDLLETPEGAEILAGKTVPAGADPIAMAYAGHQFGQFVPQLGDGRAILLGEVIDKDGVRRDIQLKGSGPTPFSRRGDGRAALGPVLREYVVSEAMHALGIPTTRSLAAVVTGEHVIRETALPGAVLTRVASSHIRVGTFQYFAVRRDTDAIRRLADHVIARHYPELVGAERPYHALLGSVVARQADLVARWLLIGFIHGVMNTDNTSISGETIDYGPCAFMDSYDPAQVFSSIDEMGRYAYANQPRIALWNLTRLAECLLPLFGEEQEKAIEQAQEILGAFPDIFSKAYQAGLRQKVGLFTERDGDEALIQDLLDAMAKNAADFTLTFRKLGDAAGDEAAGEHVRAQFMDPTAFDEWAKRWRERIAAEPQSAAERQAAIHAVNPAFIPRNHRVEAVIRAAVDNDDYAPFEELVKVLAKPYEEQPAYAAYQDPPLPDQRVLRTFCGT</sequence>
<name>A0ABQ6BGI9_9BRAD</name>
<keyword evidence="7 8" id="KW-0460">Magnesium</keyword>
<evidence type="ECO:0000256" key="2">
    <source>
        <dbReference type="ARBA" id="ARBA00022679"/>
    </source>
</evidence>
<keyword evidence="5 8" id="KW-0547">Nucleotide-binding</keyword>
<organism evidence="9 10">
    <name type="scientific">Bradyrhizobium iriomotense</name>
    <dbReference type="NCBI Taxonomy" id="441950"/>
    <lineage>
        <taxon>Bacteria</taxon>
        <taxon>Pseudomonadati</taxon>
        <taxon>Pseudomonadota</taxon>
        <taxon>Alphaproteobacteria</taxon>
        <taxon>Hyphomicrobiales</taxon>
        <taxon>Nitrobacteraceae</taxon>
        <taxon>Bradyrhizobium</taxon>
    </lineage>
</organism>
<reference evidence="10" key="1">
    <citation type="journal article" date="2019" name="Int. J. Syst. Evol. Microbiol.">
        <title>The Global Catalogue of Microorganisms (GCM) 10K type strain sequencing project: providing services to taxonomists for standard genome sequencing and annotation.</title>
        <authorList>
            <consortium name="The Broad Institute Genomics Platform"/>
            <consortium name="The Broad Institute Genome Sequencing Center for Infectious Disease"/>
            <person name="Wu L."/>
            <person name="Ma J."/>
        </authorList>
    </citation>
    <scope>NUCLEOTIDE SEQUENCE [LARGE SCALE GENOMIC DNA]</scope>
    <source>
        <strain evidence="10">NBRC 102520</strain>
    </source>
</reference>
<comment type="catalytic activity">
    <reaction evidence="8">
        <text>L-tyrosyl-[protein] + UTP = O-(5'-uridylyl)-L-tyrosyl-[protein] + diphosphate</text>
        <dbReference type="Rhea" id="RHEA:83887"/>
        <dbReference type="Rhea" id="RHEA-COMP:10136"/>
        <dbReference type="Rhea" id="RHEA-COMP:20238"/>
        <dbReference type="ChEBI" id="CHEBI:33019"/>
        <dbReference type="ChEBI" id="CHEBI:46398"/>
        <dbReference type="ChEBI" id="CHEBI:46858"/>
        <dbReference type="ChEBI" id="CHEBI:90602"/>
    </reaction>
</comment>
<feature type="binding site" evidence="8">
    <location>
        <position position="260"/>
    </location>
    <ligand>
        <name>ATP</name>
        <dbReference type="ChEBI" id="CHEBI:30616"/>
    </ligand>
</feature>
<evidence type="ECO:0000313" key="10">
    <source>
        <dbReference type="Proteomes" id="UP001156905"/>
    </source>
</evidence>
<feature type="binding site" evidence="8">
    <location>
        <position position="251"/>
    </location>
    <ligand>
        <name>Mg(2+)</name>
        <dbReference type="ChEBI" id="CHEBI:18420"/>
    </ligand>
</feature>
<keyword evidence="3 8" id="KW-0548">Nucleotidyltransferase</keyword>
<comment type="catalytic activity">
    <reaction evidence="8">
        <text>L-threonyl-[protein] + ATP = 3-O-(5'-adenylyl)-L-threonyl-[protein] + diphosphate</text>
        <dbReference type="Rhea" id="RHEA:54292"/>
        <dbReference type="Rhea" id="RHEA-COMP:11060"/>
        <dbReference type="Rhea" id="RHEA-COMP:13847"/>
        <dbReference type="ChEBI" id="CHEBI:30013"/>
        <dbReference type="ChEBI" id="CHEBI:30616"/>
        <dbReference type="ChEBI" id="CHEBI:33019"/>
        <dbReference type="ChEBI" id="CHEBI:138113"/>
        <dbReference type="EC" id="2.7.7.108"/>
    </reaction>
</comment>
<protein>
    <recommendedName>
        <fullName evidence="8">Protein nucleotidyltransferase YdiU</fullName>
        <ecNumber evidence="8">2.7.7.-</ecNumber>
    </recommendedName>
    <alternativeName>
        <fullName evidence="8">Protein adenylyltransferase YdiU</fullName>
        <ecNumber evidence="8">2.7.7.108</ecNumber>
    </alternativeName>
    <alternativeName>
        <fullName evidence="8">Protein uridylyltransferase YdiU</fullName>
        <ecNumber evidence="8">2.7.7.-</ecNumber>
    </alternativeName>
</protein>
<keyword evidence="8" id="KW-0464">Manganese</keyword>
<dbReference type="RefSeq" id="WP_284275941.1">
    <property type="nucleotide sequence ID" value="NZ_BSOW01000063.1"/>
</dbReference>
<evidence type="ECO:0000313" key="9">
    <source>
        <dbReference type="EMBL" id="GLR92050.1"/>
    </source>
</evidence>
<comment type="similarity">
    <text evidence="1 8">Belongs to the SELO family.</text>
</comment>
<evidence type="ECO:0000256" key="6">
    <source>
        <dbReference type="ARBA" id="ARBA00022840"/>
    </source>
</evidence>
<accession>A0ABQ6BGI9</accession>
<dbReference type="Proteomes" id="UP001156905">
    <property type="component" value="Unassembled WGS sequence"/>
</dbReference>
<evidence type="ECO:0000256" key="3">
    <source>
        <dbReference type="ARBA" id="ARBA00022695"/>
    </source>
</evidence>
<feature type="binding site" evidence="8">
    <location>
        <position position="111"/>
    </location>
    <ligand>
        <name>ATP</name>
        <dbReference type="ChEBI" id="CHEBI:30616"/>
    </ligand>
</feature>
<evidence type="ECO:0000256" key="5">
    <source>
        <dbReference type="ARBA" id="ARBA00022741"/>
    </source>
</evidence>
<feature type="binding site" evidence="8">
    <location>
        <position position="260"/>
    </location>
    <ligand>
        <name>Mg(2+)</name>
        <dbReference type="ChEBI" id="CHEBI:18420"/>
    </ligand>
</feature>
<dbReference type="EC" id="2.7.7.108" evidence="8"/>
<evidence type="ECO:0000256" key="8">
    <source>
        <dbReference type="HAMAP-Rule" id="MF_00692"/>
    </source>
</evidence>
<dbReference type="PANTHER" id="PTHR32057">
    <property type="entry name" value="PROTEIN ADENYLYLTRANSFERASE SELO, MITOCHONDRIAL"/>
    <property type="match status" value="1"/>
</dbReference>
<keyword evidence="6 8" id="KW-0067">ATP-binding</keyword>
<feature type="binding site" evidence="8">
    <location>
        <position position="181"/>
    </location>
    <ligand>
        <name>ATP</name>
        <dbReference type="ChEBI" id="CHEBI:30616"/>
    </ligand>
</feature>
<feature type="binding site" evidence="8">
    <location>
        <position position="88"/>
    </location>
    <ligand>
        <name>ATP</name>
        <dbReference type="ChEBI" id="CHEBI:30616"/>
    </ligand>
</feature>
<comment type="catalytic activity">
    <reaction evidence="8">
        <text>L-seryl-[protein] + UTP = O-(5'-uridylyl)-L-seryl-[protein] + diphosphate</text>
        <dbReference type="Rhea" id="RHEA:64604"/>
        <dbReference type="Rhea" id="RHEA-COMP:9863"/>
        <dbReference type="Rhea" id="RHEA-COMP:16635"/>
        <dbReference type="ChEBI" id="CHEBI:29999"/>
        <dbReference type="ChEBI" id="CHEBI:33019"/>
        <dbReference type="ChEBI" id="CHEBI:46398"/>
        <dbReference type="ChEBI" id="CHEBI:156051"/>
    </reaction>
</comment>
<comment type="cofactor">
    <cofactor evidence="8">
        <name>Mg(2+)</name>
        <dbReference type="ChEBI" id="CHEBI:18420"/>
    </cofactor>
    <cofactor evidence="8">
        <name>Mn(2+)</name>
        <dbReference type="ChEBI" id="CHEBI:29035"/>
    </cofactor>
</comment>
<dbReference type="Pfam" id="PF02696">
    <property type="entry name" value="SelO"/>
    <property type="match status" value="1"/>
</dbReference>
<comment type="caution">
    <text evidence="9">The sequence shown here is derived from an EMBL/GenBank/DDBJ whole genome shotgun (WGS) entry which is preliminary data.</text>
</comment>
<feature type="binding site" evidence="8">
    <location>
        <position position="90"/>
    </location>
    <ligand>
        <name>ATP</name>
        <dbReference type="ChEBI" id="CHEBI:30616"/>
    </ligand>
</feature>
<comment type="catalytic activity">
    <reaction evidence="8">
        <text>L-histidyl-[protein] + UTP = N(tele)-(5'-uridylyl)-L-histidyl-[protein] + diphosphate</text>
        <dbReference type="Rhea" id="RHEA:83891"/>
        <dbReference type="Rhea" id="RHEA-COMP:9745"/>
        <dbReference type="Rhea" id="RHEA-COMP:20239"/>
        <dbReference type="ChEBI" id="CHEBI:29979"/>
        <dbReference type="ChEBI" id="CHEBI:33019"/>
        <dbReference type="ChEBI" id="CHEBI:46398"/>
        <dbReference type="ChEBI" id="CHEBI:233474"/>
    </reaction>
</comment>
<dbReference type="EC" id="2.7.7.-" evidence="8"/>
<feature type="binding site" evidence="8">
    <location>
        <position position="174"/>
    </location>
    <ligand>
        <name>ATP</name>
        <dbReference type="ChEBI" id="CHEBI:30616"/>
    </ligand>
</feature>
<feature type="binding site" evidence="8">
    <location>
        <position position="123"/>
    </location>
    <ligand>
        <name>ATP</name>
        <dbReference type="ChEBI" id="CHEBI:30616"/>
    </ligand>
</feature>
<comment type="catalytic activity">
    <reaction evidence="8">
        <text>L-tyrosyl-[protein] + ATP = O-(5'-adenylyl)-L-tyrosyl-[protein] + diphosphate</text>
        <dbReference type="Rhea" id="RHEA:54288"/>
        <dbReference type="Rhea" id="RHEA-COMP:10136"/>
        <dbReference type="Rhea" id="RHEA-COMP:13846"/>
        <dbReference type="ChEBI" id="CHEBI:30616"/>
        <dbReference type="ChEBI" id="CHEBI:33019"/>
        <dbReference type="ChEBI" id="CHEBI:46858"/>
        <dbReference type="ChEBI" id="CHEBI:83624"/>
        <dbReference type="EC" id="2.7.7.108"/>
    </reaction>
</comment>
<dbReference type="EMBL" id="BSOW01000063">
    <property type="protein sequence ID" value="GLR92050.1"/>
    <property type="molecule type" value="Genomic_DNA"/>
</dbReference>
<evidence type="ECO:0000256" key="1">
    <source>
        <dbReference type="ARBA" id="ARBA00009747"/>
    </source>
</evidence>